<gene>
    <name evidence="5" type="ORF">AK812_SmicGene28729</name>
</gene>
<reference evidence="5 6" key="1">
    <citation type="submission" date="2016-02" db="EMBL/GenBank/DDBJ databases">
        <title>Genome analysis of coral dinoflagellate symbionts highlights evolutionary adaptations to a symbiotic lifestyle.</title>
        <authorList>
            <person name="Aranda M."/>
            <person name="Li Y."/>
            <person name="Liew Y.J."/>
            <person name="Baumgarten S."/>
            <person name="Simakov O."/>
            <person name="Wilson M."/>
            <person name="Piel J."/>
            <person name="Ashoor H."/>
            <person name="Bougouffa S."/>
            <person name="Bajic V.B."/>
            <person name="Ryu T."/>
            <person name="Ravasi T."/>
            <person name="Bayer T."/>
            <person name="Micklem G."/>
            <person name="Kim H."/>
            <person name="Bhak J."/>
            <person name="Lajeunesse T.C."/>
            <person name="Voolstra C.R."/>
        </authorList>
    </citation>
    <scope>NUCLEOTIDE SEQUENCE [LARGE SCALE GENOMIC DNA]</scope>
    <source>
        <strain evidence="5 6">CCMP2467</strain>
    </source>
</reference>
<sequence>MNLSSTNKKPGKLSKYGRPQKEAIWIWCAVLGNNIKTHFLFRILDHPADALDGKPRGHKEMFHNIRSLGLHSGDTFVSDKWKATVSSLKAYRVETGLTTRTLPHEVVNHSEGEIVNSNGFTTNRIETKWAVMKRWIRNRGGGLLPKHGDGDKWAALIYEYQGRNLLMTRAHRGIHHDPPSDEATKERGTASAFPAEVEQLQSMGFAPDLAEVALMQSGGDLPAALALLCGEGSALASYQSAKASLLSVKKRAEALFGQQKASPGGLQGETFNIQVPKDIAGMPRGQSLQQRQASLQAAEKRLAEARARNAGTMDDWRRYRQFRQQQEREEREQRAKQRASAAAAQSAKEELVREDEEEDLQRALAASVSQIPPGEEASVAPTKSLDEASWPNYEEAYLLPEQVHRTVLLPLQTETNTLQLQLQQALIASLEAERAALEALDPTCSAAAAGEELEAQREQLAPGNFALKQMADAQIQEKREREKQLSESNEALQSRLEGLREALAQRGQDTQVEHEEAAVDEESVHRPEEEIFETRPAGDETKEEVLTSASAEKVERLEEDQKEKVENLEEEDPKAEAQETRQSPTPEDEAPVLPVEVVEGAAAADEKAKEAPDSEGAKVAYRLRKTCLQRDIDADRSSFRVKRNHVVITLVKMSPQVWTVGPMVRNPGIAAYCRSLCTGSTLPKPPAEGCMRLMLLTSSGARVPRSGRKALPAGALGTLFYFLTWFLCFSSRLLRLEMIREMLPWRSVTAAFATRMNIGFHDCDECDDGNSDSQGDLVMFDGHDESRTKSLLMWLLLKVLVKMMTMMMIIIMIMIMTIIIIILIVIIITIIIISSFILIANSSITVHGRPRR</sequence>
<feature type="domain" description="UBA" evidence="4">
    <location>
        <begin position="183"/>
        <end position="231"/>
    </location>
</feature>
<evidence type="ECO:0000256" key="3">
    <source>
        <dbReference type="SAM" id="Phobius"/>
    </source>
</evidence>
<feature type="transmembrane region" description="Helical" evidence="3">
    <location>
        <begin position="819"/>
        <end position="844"/>
    </location>
</feature>
<feature type="coiled-coil region" evidence="1">
    <location>
        <begin position="288"/>
        <end position="315"/>
    </location>
</feature>
<keyword evidence="3" id="KW-0472">Membrane</keyword>
<organism evidence="5 6">
    <name type="scientific">Symbiodinium microadriaticum</name>
    <name type="common">Dinoflagellate</name>
    <name type="synonym">Zooxanthella microadriatica</name>
    <dbReference type="NCBI Taxonomy" id="2951"/>
    <lineage>
        <taxon>Eukaryota</taxon>
        <taxon>Sar</taxon>
        <taxon>Alveolata</taxon>
        <taxon>Dinophyceae</taxon>
        <taxon>Suessiales</taxon>
        <taxon>Symbiodiniaceae</taxon>
        <taxon>Symbiodinium</taxon>
    </lineage>
</organism>
<evidence type="ECO:0000313" key="5">
    <source>
        <dbReference type="EMBL" id="OLP89770.1"/>
    </source>
</evidence>
<feature type="coiled-coil region" evidence="1">
    <location>
        <begin position="468"/>
        <end position="502"/>
    </location>
</feature>
<dbReference type="SMART" id="SM00165">
    <property type="entry name" value="UBA"/>
    <property type="match status" value="1"/>
</dbReference>
<feature type="region of interest" description="Disordered" evidence="2">
    <location>
        <begin position="505"/>
        <end position="593"/>
    </location>
</feature>
<dbReference type="OrthoDB" id="444620at2759"/>
<evidence type="ECO:0000313" key="6">
    <source>
        <dbReference type="Proteomes" id="UP000186817"/>
    </source>
</evidence>
<feature type="compositionally biased region" description="Basic and acidic residues" evidence="2">
    <location>
        <begin position="325"/>
        <end position="335"/>
    </location>
</feature>
<dbReference type="AlphaFoldDB" id="A0A1Q9D3L0"/>
<keyword evidence="3" id="KW-1133">Transmembrane helix</keyword>
<dbReference type="InterPro" id="IPR015940">
    <property type="entry name" value="UBA"/>
</dbReference>
<feature type="transmembrane region" description="Helical" evidence="3">
    <location>
        <begin position="711"/>
        <end position="734"/>
    </location>
</feature>
<dbReference type="SUPFAM" id="SSF46934">
    <property type="entry name" value="UBA-like"/>
    <property type="match status" value="1"/>
</dbReference>
<comment type="caution">
    <text evidence="5">The sequence shown here is derived from an EMBL/GenBank/DDBJ whole genome shotgun (WGS) entry which is preliminary data.</text>
</comment>
<accession>A0A1Q9D3L0</accession>
<feature type="transmembrane region" description="Helical" evidence="3">
    <location>
        <begin position="791"/>
        <end position="813"/>
    </location>
</feature>
<feature type="compositionally biased region" description="Basic and acidic residues" evidence="2">
    <location>
        <begin position="552"/>
        <end position="567"/>
    </location>
</feature>
<name>A0A1Q9D3L0_SYMMI</name>
<dbReference type="Proteomes" id="UP000186817">
    <property type="component" value="Unassembled WGS sequence"/>
</dbReference>
<dbReference type="CDD" id="cd14270">
    <property type="entry name" value="UBA"/>
    <property type="match status" value="1"/>
</dbReference>
<evidence type="ECO:0000256" key="1">
    <source>
        <dbReference type="SAM" id="Coils"/>
    </source>
</evidence>
<dbReference type="EMBL" id="LSRX01000745">
    <property type="protein sequence ID" value="OLP89770.1"/>
    <property type="molecule type" value="Genomic_DNA"/>
</dbReference>
<dbReference type="InterPro" id="IPR009060">
    <property type="entry name" value="UBA-like_sf"/>
</dbReference>
<evidence type="ECO:0000259" key="4">
    <source>
        <dbReference type="PROSITE" id="PS50030"/>
    </source>
</evidence>
<keyword evidence="1" id="KW-0175">Coiled coil</keyword>
<evidence type="ECO:0000256" key="2">
    <source>
        <dbReference type="SAM" id="MobiDB-lite"/>
    </source>
</evidence>
<protein>
    <recommendedName>
        <fullName evidence="4">UBA domain-containing protein</fullName>
    </recommendedName>
</protein>
<feature type="region of interest" description="Disordered" evidence="2">
    <location>
        <begin position="323"/>
        <end position="361"/>
    </location>
</feature>
<keyword evidence="3" id="KW-0812">Transmembrane</keyword>
<feature type="compositionally biased region" description="Basic and acidic residues" evidence="2">
    <location>
        <begin position="511"/>
        <end position="545"/>
    </location>
</feature>
<keyword evidence="6" id="KW-1185">Reference proteome</keyword>
<dbReference type="Gene3D" id="1.10.8.10">
    <property type="entry name" value="DNA helicase RuvA subunit, C-terminal domain"/>
    <property type="match status" value="1"/>
</dbReference>
<proteinExistence type="predicted"/>
<dbReference type="PROSITE" id="PS50030">
    <property type="entry name" value="UBA"/>
    <property type="match status" value="1"/>
</dbReference>